<dbReference type="PANTHER" id="PTHR48100">
    <property type="entry name" value="BROAD-SPECIFICITY PHOSPHATASE YOR283W-RELATED"/>
    <property type="match status" value="1"/>
</dbReference>
<accession>A0ABD3ETB4</accession>
<dbReference type="EMBL" id="JBIMZQ010000065">
    <property type="protein sequence ID" value="KAL3657406.1"/>
    <property type="molecule type" value="Genomic_DNA"/>
</dbReference>
<dbReference type="Gene3D" id="3.40.50.1240">
    <property type="entry name" value="Phosphoglycerate mutase-like"/>
    <property type="match status" value="1"/>
</dbReference>
<protein>
    <recommendedName>
        <fullName evidence="3">Phosphoglycerate mutase</fullName>
    </recommendedName>
</protein>
<reference evidence="1 2" key="1">
    <citation type="submission" date="2024-09" db="EMBL/GenBank/DDBJ databases">
        <title>Genome sequencing and assembly of Phytophthora oleae, isolate VK10A, causative agent of rot of olive drupes.</title>
        <authorList>
            <person name="Conti Taguali S."/>
            <person name="Riolo M."/>
            <person name="La Spada F."/>
            <person name="Cacciola S.O."/>
            <person name="Dionisio G."/>
        </authorList>
    </citation>
    <scope>NUCLEOTIDE SEQUENCE [LARGE SCALE GENOMIC DNA]</scope>
    <source>
        <strain evidence="1 2">VK10A</strain>
    </source>
</reference>
<comment type="caution">
    <text evidence="1">The sequence shown here is derived from an EMBL/GenBank/DDBJ whole genome shotgun (WGS) entry which is preliminary data.</text>
</comment>
<gene>
    <name evidence="1" type="ORF">V7S43_017725</name>
</gene>
<dbReference type="Proteomes" id="UP001632037">
    <property type="component" value="Unassembled WGS sequence"/>
</dbReference>
<keyword evidence="2" id="KW-1185">Reference proteome</keyword>
<dbReference type="InterPro" id="IPR029033">
    <property type="entry name" value="His_PPase_superfam"/>
</dbReference>
<organism evidence="1 2">
    <name type="scientific">Phytophthora oleae</name>
    <dbReference type="NCBI Taxonomy" id="2107226"/>
    <lineage>
        <taxon>Eukaryota</taxon>
        <taxon>Sar</taxon>
        <taxon>Stramenopiles</taxon>
        <taxon>Oomycota</taxon>
        <taxon>Peronosporomycetes</taxon>
        <taxon>Peronosporales</taxon>
        <taxon>Peronosporaceae</taxon>
        <taxon>Phytophthora</taxon>
    </lineage>
</organism>
<dbReference type="PANTHER" id="PTHR48100:SF1">
    <property type="entry name" value="HISTIDINE PHOSPHATASE FAMILY PROTEIN-RELATED"/>
    <property type="match status" value="1"/>
</dbReference>
<dbReference type="SUPFAM" id="SSF53254">
    <property type="entry name" value="Phosphoglycerate mutase-like"/>
    <property type="match status" value="1"/>
</dbReference>
<dbReference type="InterPro" id="IPR013078">
    <property type="entry name" value="His_Pase_superF_clade-1"/>
</dbReference>
<dbReference type="InterPro" id="IPR050275">
    <property type="entry name" value="PGM_Phosphatase"/>
</dbReference>
<sequence length="262" mass="29618">MATNIKAVDGFFSRIPQSESLPESLQLFRQFKLATSSWTEFKQNFEEQTKAGKNLKVVFFVRHGEGLHNEAIKLYGSDHWYKELVTSDVYRDAELTPFGIQDAQTKGPPRIKVELQGGMPPIERVIVSPISRAIQTAQHFFSKDQTPDTPFVCMEGCREHLGVDSCNNRRSVSELKIKFPNVDFSALAEEEDALWTTDHRESTDEIRTRAKEFLAELFRTIPERHVAVVTHFGFIEAVCAVTMGVKIEAGKCEVVPVVLEAL</sequence>
<dbReference type="CDD" id="cd07067">
    <property type="entry name" value="HP_PGM_like"/>
    <property type="match status" value="1"/>
</dbReference>
<dbReference type="SMART" id="SM00855">
    <property type="entry name" value="PGAM"/>
    <property type="match status" value="1"/>
</dbReference>
<name>A0ABD3ETB4_9STRA</name>
<evidence type="ECO:0008006" key="3">
    <source>
        <dbReference type="Google" id="ProtNLM"/>
    </source>
</evidence>
<evidence type="ECO:0000313" key="2">
    <source>
        <dbReference type="Proteomes" id="UP001632037"/>
    </source>
</evidence>
<dbReference type="AlphaFoldDB" id="A0ABD3ETB4"/>
<proteinExistence type="predicted"/>
<evidence type="ECO:0000313" key="1">
    <source>
        <dbReference type="EMBL" id="KAL3657406.1"/>
    </source>
</evidence>
<dbReference type="Pfam" id="PF00300">
    <property type="entry name" value="His_Phos_1"/>
    <property type="match status" value="1"/>
</dbReference>